<feature type="domain" description="C2H2-type" evidence="2">
    <location>
        <begin position="381"/>
        <end position="401"/>
    </location>
</feature>
<comment type="caution">
    <text evidence="3">The sequence shown here is derived from an EMBL/GenBank/DDBJ whole genome shotgun (WGS) entry which is preliminary data.</text>
</comment>
<accession>A0A0V1HGV0</accession>
<protein>
    <recommendedName>
        <fullName evidence="2">C2H2-type domain-containing protein</fullName>
    </recommendedName>
</protein>
<dbReference type="AlphaFoldDB" id="A0A0V1HGV0"/>
<feature type="compositionally biased region" description="Polar residues" evidence="1">
    <location>
        <begin position="166"/>
        <end position="177"/>
    </location>
</feature>
<name>A0A0V1HGV0_9BILA</name>
<feature type="region of interest" description="Disordered" evidence="1">
    <location>
        <begin position="18"/>
        <end position="45"/>
    </location>
</feature>
<feature type="region of interest" description="Disordered" evidence="1">
    <location>
        <begin position="448"/>
        <end position="516"/>
    </location>
</feature>
<dbReference type="PROSITE" id="PS00028">
    <property type="entry name" value="ZINC_FINGER_C2H2_1"/>
    <property type="match status" value="1"/>
</dbReference>
<feature type="compositionally biased region" description="Basic and acidic residues" evidence="1">
    <location>
        <begin position="500"/>
        <end position="510"/>
    </location>
</feature>
<evidence type="ECO:0000313" key="3">
    <source>
        <dbReference type="EMBL" id="KRZ09853.1"/>
    </source>
</evidence>
<evidence type="ECO:0000256" key="1">
    <source>
        <dbReference type="SAM" id="MobiDB-lite"/>
    </source>
</evidence>
<organism evidence="3 4">
    <name type="scientific">Trichinella zimbabwensis</name>
    <dbReference type="NCBI Taxonomy" id="268475"/>
    <lineage>
        <taxon>Eukaryota</taxon>
        <taxon>Metazoa</taxon>
        <taxon>Ecdysozoa</taxon>
        <taxon>Nematoda</taxon>
        <taxon>Enoplea</taxon>
        <taxon>Dorylaimia</taxon>
        <taxon>Trichinellida</taxon>
        <taxon>Trichinellidae</taxon>
        <taxon>Trichinella</taxon>
    </lineage>
</organism>
<evidence type="ECO:0000313" key="4">
    <source>
        <dbReference type="Proteomes" id="UP000055024"/>
    </source>
</evidence>
<feature type="compositionally biased region" description="Basic residues" evidence="1">
    <location>
        <begin position="465"/>
        <end position="477"/>
    </location>
</feature>
<feature type="compositionally biased region" description="Polar residues" evidence="1">
    <location>
        <begin position="128"/>
        <end position="154"/>
    </location>
</feature>
<proteinExistence type="predicted"/>
<dbReference type="EMBL" id="JYDP01000067">
    <property type="protein sequence ID" value="KRZ09853.1"/>
    <property type="molecule type" value="Genomic_DNA"/>
</dbReference>
<dbReference type="Proteomes" id="UP000055024">
    <property type="component" value="Unassembled WGS sequence"/>
</dbReference>
<feature type="region of interest" description="Disordered" evidence="1">
    <location>
        <begin position="128"/>
        <end position="177"/>
    </location>
</feature>
<dbReference type="InterPro" id="IPR013087">
    <property type="entry name" value="Znf_C2H2_type"/>
</dbReference>
<sequence>MKLTLVNIVQLAMDKGKNFQSGRGATSLPPSDPEKQCRKPPPPPPGAIAAAAAAIAAAAATAAGKDLRPKFAHDAKLKHKQDAKAKSCADILKQLRTLSIFPNNLARSLEEPSTSSNFPPLDLMKTTAQVKPSDRASTSSSSQPNQATVRQHGTTTHKRKRAKLTPSASTDSSFPPNLNSIPSSGYLKIAPRAPVISQSPQLNSPEANLNAWRNAAASNLSSLFGHISPSSNMPTLSNPYHSAFPTIDYPLFGLQQTGNQRIDVRSAEQAQMNNQKTCRVMMPHRFPLNALQHPIPFPPPFASYNAGMQHSFHLPPLLSYLQQNMNFPNCCARDISSMEQHHGMISKINFSPNLYLAMKLLISALRQADNYIIGHCGCSICDFCGEKFSLYVLFMEHIIVHCCKILENEKHNFVIWNSFAADYLSVVGNCIPNPCEIMLAMERQRTLQNPTTSNMQQSDPNCSQGRKRKASNLKKNKRVTESDGRSSSTASENEVENLENEARTNSDKQKPQMPAPELTDRAVLFNDRCMTQLLKDACESSYEILQK</sequence>
<dbReference type="OrthoDB" id="10416918at2759"/>
<reference evidence="3 4" key="1">
    <citation type="submission" date="2015-01" db="EMBL/GenBank/DDBJ databases">
        <title>Evolution of Trichinella species and genotypes.</title>
        <authorList>
            <person name="Korhonen P.K."/>
            <person name="Edoardo P."/>
            <person name="Giuseppe L.R."/>
            <person name="Gasser R.B."/>
        </authorList>
    </citation>
    <scope>NUCLEOTIDE SEQUENCE [LARGE SCALE GENOMIC DNA]</scope>
    <source>
        <strain evidence="3">ISS1029</strain>
    </source>
</reference>
<evidence type="ECO:0000259" key="2">
    <source>
        <dbReference type="PROSITE" id="PS00028"/>
    </source>
</evidence>
<feature type="compositionally biased region" description="Polar residues" evidence="1">
    <location>
        <begin position="448"/>
        <end position="464"/>
    </location>
</feature>
<gene>
    <name evidence="3" type="ORF">T11_14085</name>
</gene>
<keyword evidence="4" id="KW-1185">Reference proteome</keyword>